<keyword evidence="1" id="KW-0269">Exonuclease</keyword>
<evidence type="ECO:0000313" key="1">
    <source>
        <dbReference type="EMBL" id="AYV82593.1"/>
    </source>
</evidence>
<dbReference type="SUPFAM" id="SSF56219">
    <property type="entry name" value="DNase I-like"/>
    <property type="match status" value="1"/>
</dbReference>
<reference evidence="1" key="1">
    <citation type="submission" date="2018-10" db="EMBL/GenBank/DDBJ databases">
        <title>Hidden diversity of soil giant viruses.</title>
        <authorList>
            <person name="Schulz F."/>
            <person name="Alteio L."/>
            <person name="Goudeau D."/>
            <person name="Ryan E.M."/>
            <person name="Malmstrom R.R."/>
            <person name="Blanchard J."/>
            <person name="Woyke T."/>
        </authorList>
    </citation>
    <scope>NUCLEOTIDE SEQUENCE</scope>
    <source>
        <strain evidence="1">HYV1</strain>
    </source>
</reference>
<dbReference type="GO" id="GO:0004527">
    <property type="term" value="F:exonuclease activity"/>
    <property type="evidence" value="ECO:0007669"/>
    <property type="project" value="UniProtKB-KW"/>
</dbReference>
<sequence length="266" mass="30722">MSTDQKKLFISSWNVLHIIHELNYAADHSLVLEKYNDKENERLDDIITYITARVKLASDILCFQEVPGDLYDRLESKFPNYTILGYRYERQPKLRKVATNPYKNTDEYLVILIANDIVKFVTETKIVQFDDKGKAAQLIKFSSKDSNGFDLCVVNVHLNIGKAASKSLRQVFEKLAEQKWERYFLIGDLNMSYTQLKKELDQIIPNKYFTPYVNGNTHISKYGGQIKLTKKTHIVASNDLKPKTLPVIPNDSLSDHYMVSTSMEII</sequence>
<dbReference type="Gene3D" id="3.60.10.10">
    <property type="entry name" value="Endonuclease/exonuclease/phosphatase"/>
    <property type="match status" value="1"/>
</dbReference>
<keyword evidence="1" id="KW-0540">Nuclease</keyword>
<dbReference type="GO" id="GO:0004519">
    <property type="term" value="F:endonuclease activity"/>
    <property type="evidence" value="ECO:0007669"/>
    <property type="project" value="UniProtKB-KW"/>
</dbReference>
<gene>
    <name evidence="1" type="ORF">Hyperionvirus1_172</name>
</gene>
<keyword evidence="1" id="KW-0378">Hydrolase</keyword>
<name>A0A3G5A9T9_9VIRU</name>
<organism evidence="1">
    <name type="scientific">Hyperionvirus sp</name>
    <dbReference type="NCBI Taxonomy" id="2487770"/>
    <lineage>
        <taxon>Viruses</taxon>
        <taxon>Varidnaviria</taxon>
        <taxon>Bamfordvirae</taxon>
        <taxon>Nucleocytoviricota</taxon>
        <taxon>Megaviricetes</taxon>
        <taxon>Imitervirales</taxon>
        <taxon>Mimiviridae</taxon>
        <taxon>Klosneuvirinae</taxon>
    </lineage>
</organism>
<dbReference type="InterPro" id="IPR036691">
    <property type="entry name" value="Endo/exonu/phosph_ase_sf"/>
</dbReference>
<protein>
    <submittedName>
        <fullName evidence="1">Endonuclease/exonuclease/phosphatase family protein</fullName>
    </submittedName>
</protein>
<dbReference type="EMBL" id="MK072383">
    <property type="protein sequence ID" value="AYV82593.1"/>
    <property type="molecule type" value="Genomic_DNA"/>
</dbReference>
<accession>A0A3G5A9T9</accession>
<keyword evidence="1" id="KW-0255">Endonuclease</keyword>
<proteinExistence type="predicted"/>